<dbReference type="InterPro" id="IPR050563">
    <property type="entry name" value="4-hydroxybenzoyl-CoA_TE"/>
</dbReference>
<dbReference type="PANTHER" id="PTHR31793">
    <property type="entry name" value="4-HYDROXYBENZOYL-COA THIOESTERASE FAMILY MEMBER"/>
    <property type="match status" value="1"/>
</dbReference>
<dbReference type="EMBL" id="JAVHUL010000014">
    <property type="protein sequence ID" value="MDQ7917310.1"/>
    <property type="molecule type" value="Genomic_DNA"/>
</dbReference>
<evidence type="ECO:0000313" key="4">
    <source>
        <dbReference type="Proteomes" id="UP001230915"/>
    </source>
</evidence>
<accession>A0ABU1A0T0</accession>
<evidence type="ECO:0000313" key="3">
    <source>
        <dbReference type="EMBL" id="MDQ7917310.1"/>
    </source>
</evidence>
<dbReference type="InterPro" id="IPR029069">
    <property type="entry name" value="HotDog_dom_sf"/>
</dbReference>
<reference evidence="3 4" key="1">
    <citation type="submission" date="2023-08" db="EMBL/GenBank/DDBJ databases">
        <title>Mesonia sp. MT50, isolated from deep-sea sediment of the Mariana Trench.</title>
        <authorList>
            <person name="Fu H."/>
        </authorList>
    </citation>
    <scope>NUCLEOTIDE SEQUENCE [LARGE SCALE GENOMIC DNA]</scope>
    <source>
        <strain evidence="3 4">MT50</strain>
    </source>
</reference>
<dbReference type="Proteomes" id="UP001230915">
    <property type="component" value="Unassembled WGS sequence"/>
</dbReference>
<dbReference type="EC" id="3.1.2.-" evidence="3"/>
<comment type="caution">
    <text evidence="3">The sequence shown here is derived from an EMBL/GenBank/DDBJ whole genome shotgun (WGS) entry which is preliminary data.</text>
</comment>
<comment type="similarity">
    <text evidence="1">Belongs to the 4-hydroxybenzoyl-CoA thioesterase family.</text>
</comment>
<keyword evidence="2 3" id="KW-0378">Hydrolase</keyword>
<dbReference type="PANTHER" id="PTHR31793:SF27">
    <property type="entry name" value="NOVEL THIOESTERASE SUPERFAMILY DOMAIN AND SAPOSIN A-TYPE DOMAIN CONTAINING PROTEIN (0610012H03RIK)"/>
    <property type="match status" value="1"/>
</dbReference>
<dbReference type="Pfam" id="PF13279">
    <property type="entry name" value="4HBT_2"/>
    <property type="match status" value="1"/>
</dbReference>
<keyword evidence="4" id="KW-1185">Reference proteome</keyword>
<dbReference type="RefSeq" id="WP_308864023.1">
    <property type="nucleotide sequence ID" value="NZ_JAVHUL010000014.1"/>
</dbReference>
<protein>
    <submittedName>
        <fullName evidence="3">Thioesterase family protein</fullName>
        <ecNumber evidence="3">3.1.2.-</ecNumber>
    </submittedName>
</protein>
<proteinExistence type="inferred from homology"/>
<name>A0ABU1A0T0_9FLAO</name>
<gene>
    <name evidence="3" type="ORF">RBU60_06955</name>
</gene>
<dbReference type="GO" id="GO:0016787">
    <property type="term" value="F:hydrolase activity"/>
    <property type="evidence" value="ECO:0007669"/>
    <property type="project" value="UniProtKB-KW"/>
</dbReference>
<organism evidence="3 4">
    <name type="scientific">Mesonia profundi</name>
    <dbReference type="NCBI Taxonomy" id="3070998"/>
    <lineage>
        <taxon>Bacteria</taxon>
        <taxon>Pseudomonadati</taxon>
        <taxon>Bacteroidota</taxon>
        <taxon>Flavobacteriia</taxon>
        <taxon>Flavobacteriales</taxon>
        <taxon>Flavobacteriaceae</taxon>
        <taxon>Mesonia</taxon>
    </lineage>
</organism>
<dbReference type="NCBIfam" id="TIGR00051">
    <property type="entry name" value="YbgC/FadM family acyl-CoA thioesterase"/>
    <property type="match status" value="1"/>
</dbReference>
<dbReference type="InterPro" id="IPR006684">
    <property type="entry name" value="YbgC/YbaW"/>
</dbReference>
<dbReference type="SUPFAM" id="SSF54637">
    <property type="entry name" value="Thioesterase/thiol ester dehydrase-isomerase"/>
    <property type="match status" value="1"/>
</dbReference>
<dbReference type="CDD" id="cd00586">
    <property type="entry name" value="4HBT"/>
    <property type="match status" value="1"/>
</dbReference>
<sequence length="147" mass="17537">MIKERFNSQPTNLVNEYQVRVRFKDCDPLQVVWHGNYITYFEDGREAFNRSYGIPYMKMYEEGFATPVVKSYCEHKLFLKYEDVATVKTTFYNTPAAKIHFKYEVFNQRKELVCTGETVQVFTDKEGQLSLSIPDFFRKWKEKHGLE</sequence>
<dbReference type="Gene3D" id="3.10.129.10">
    <property type="entry name" value="Hotdog Thioesterase"/>
    <property type="match status" value="1"/>
</dbReference>
<evidence type="ECO:0000256" key="2">
    <source>
        <dbReference type="ARBA" id="ARBA00022801"/>
    </source>
</evidence>
<evidence type="ECO:0000256" key="1">
    <source>
        <dbReference type="ARBA" id="ARBA00005953"/>
    </source>
</evidence>